<feature type="transmembrane region" description="Helical" evidence="1">
    <location>
        <begin position="16"/>
        <end position="32"/>
    </location>
</feature>
<evidence type="ECO:0000313" key="2">
    <source>
        <dbReference type="EMBL" id="GAA3503479.1"/>
    </source>
</evidence>
<sequence>MTDPGDPFRSVRRTQYVLLLLTAALGTTGFLVESMWLLGLAAWALITAGLIEMIYRP</sequence>
<reference evidence="3" key="1">
    <citation type="journal article" date="2019" name="Int. J. Syst. Evol. Microbiol.">
        <title>The Global Catalogue of Microorganisms (GCM) 10K type strain sequencing project: providing services to taxonomists for standard genome sequencing and annotation.</title>
        <authorList>
            <consortium name="The Broad Institute Genomics Platform"/>
            <consortium name="The Broad Institute Genome Sequencing Center for Infectious Disease"/>
            <person name="Wu L."/>
            <person name="Ma J."/>
        </authorList>
    </citation>
    <scope>NUCLEOTIDE SEQUENCE [LARGE SCALE GENOMIC DNA]</scope>
    <source>
        <strain evidence="3">JCM 4816</strain>
    </source>
</reference>
<keyword evidence="1" id="KW-1133">Transmembrane helix</keyword>
<keyword evidence="3" id="KW-1185">Reference proteome</keyword>
<dbReference type="RefSeq" id="WP_345584311.1">
    <property type="nucleotide sequence ID" value="NZ_BAAAXF010000074.1"/>
</dbReference>
<proteinExistence type="predicted"/>
<evidence type="ECO:0000256" key="1">
    <source>
        <dbReference type="SAM" id="Phobius"/>
    </source>
</evidence>
<dbReference type="EMBL" id="BAAAXF010000074">
    <property type="protein sequence ID" value="GAA3503479.1"/>
    <property type="molecule type" value="Genomic_DNA"/>
</dbReference>
<evidence type="ECO:0000313" key="3">
    <source>
        <dbReference type="Proteomes" id="UP001501455"/>
    </source>
</evidence>
<comment type="caution">
    <text evidence="2">The sequence shown here is derived from an EMBL/GenBank/DDBJ whole genome shotgun (WGS) entry which is preliminary data.</text>
</comment>
<dbReference type="Proteomes" id="UP001501455">
    <property type="component" value="Unassembled WGS sequence"/>
</dbReference>
<keyword evidence="1" id="KW-0812">Transmembrane</keyword>
<name>A0ABP6UAA3_9ACTN</name>
<gene>
    <name evidence="2" type="ORF">GCM10019016_105890</name>
</gene>
<accession>A0ABP6UAA3</accession>
<protein>
    <submittedName>
        <fullName evidence="2">Uncharacterized protein</fullName>
    </submittedName>
</protein>
<keyword evidence="1" id="KW-0472">Membrane</keyword>
<organism evidence="2 3">
    <name type="scientific">Streptomyces prasinosporus</name>
    <dbReference type="NCBI Taxonomy" id="68256"/>
    <lineage>
        <taxon>Bacteria</taxon>
        <taxon>Bacillati</taxon>
        <taxon>Actinomycetota</taxon>
        <taxon>Actinomycetes</taxon>
        <taxon>Kitasatosporales</taxon>
        <taxon>Streptomycetaceae</taxon>
        <taxon>Streptomyces</taxon>
        <taxon>Streptomyces albogriseolus group</taxon>
    </lineage>
</organism>